<name>A0A0H5QPG9_9ZZZZ</name>
<keyword evidence="1" id="KW-0614">Plasmid</keyword>
<proteinExistence type="predicted"/>
<dbReference type="AlphaFoldDB" id="A0A0H5QPG9"/>
<reference evidence="1" key="2">
    <citation type="submission" date="2015-07" db="EMBL/GenBank/DDBJ databases">
        <title>Plasmids, circular viruses and viroids from rat gut.</title>
        <authorList>
            <person name="Jorgensen T.J."/>
            <person name="Hansen M.A."/>
            <person name="Xu Z."/>
            <person name="Tabak M.A."/>
            <person name="Sorensen S.J."/>
            <person name="Hansen L.H."/>
        </authorList>
    </citation>
    <scope>NUCLEOTIDE SEQUENCE</scope>
    <source>
        <plasmid evidence="1">pRGFK1673</plasmid>
    </source>
</reference>
<dbReference type="EMBL" id="LN854177">
    <property type="protein sequence ID" value="CRY97647.1"/>
    <property type="molecule type" value="Genomic_DNA"/>
</dbReference>
<accession>A0A0H5QPG9</accession>
<protein>
    <submittedName>
        <fullName evidence="1">Uncharacterized protein</fullName>
    </submittedName>
</protein>
<geneLocation type="plasmid" evidence="1">
    <name>pRGFK1673</name>
</geneLocation>
<reference evidence="1" key="1">
    <citation type="submission" date="2015-06" db="EMBL/GenBank/DDBJ databases">
        <authorList>
            <person name="Joergensen T."/>
        </authorList>
    </citation>
    <scope>NUCLEOTIDE SEQUENCE</scope>
    <source>
        <plasmid evidence="1">pRGFK1673</plasmid>
    </source>
</reference>
<organism evidence="1">
    <name type="scientific">uncultured prokaryote</name>
    <dbReference type="NCBI Taxonomy" id="198431"/>
    <lineage>
        <taxon>unclassified sequences</taxon>
        <taxon>environmental samples</taxon>
    </lineage>
</organism>
<sequence>MAEKKSKNVCFALDPDTHALAVAKAAELGITVSALAKTLISRIAASTEIESPGEVQSQHYERLKISLSLDEKEAIARHAKTNSWSMSRECRFRIISSLSATPKLLPSELAAIRGLRAAVDTIGRTVSFMLRTNRLTVNDSSAIAQIAQLNQLRPLITDKILALEASSTNRWDFNRGGIKSTYR</sequence>
<evidence type="ECO:0000313" key="1">
    <source>
        <dbReference type="EMBL" id="CRY97647.1"/>
    </source>
</evidence>